<evidence type="ECO:0000313" key="3">
    <source>
        <dbReference type="Proteomes" id="UP000219259"/>
    </source>
</evidence>
<feature type="repeat" description="TPR" evidence="1">
    <location>
        <begin position="188"/>
        <end position="221"/>
    </location>
</feature>
<dbReference type="InterPro" id="IPR011990">
    <property type="entry name" value="TPR-like_helical_dom_sf"/>
</dbReference>
<keyword evidence="1" id="KW-0802">TPR repeat</keyword>
<dbReference type="SUPFAM" id="SSF48452">
    <property type="entry name" value="TPR-like"/>
    <property type="match status" value="1"/>
</dbReference>
<dbReference type="PROSITE" id="PS50005">
    <property type="entry name" value="TPR"/>
    <property type="match status" value="1"/>
</dbReference>
<evidence type="ECO:0000256" key="1">
    <source>
        <dbReference type="PROSITE-ProRule" id="PRU00339"/>
    </source>
</evidence>
<dbReference type="PANTHER" id="PTHR12558:SF13">
    <property type="entry name" value="CELL DIVISION CYCLE PROTEIN 27 HOMOLOG"/>
    <property type="match status" value="1"/>
</dbReference>
<accession>A0A2A6EAM5</accession>
<dbReference type="SMART" id="SM00028">
    <property type="entry name" value="TPR"/>
    <property type="match status" value="3"/>
</dbReference>
<dbReference type="EMBL" id="NSLJ01000005">
    <property type="protein sequence ID" value="PDP44617.1"/>
    <property type="molecule type" value="Genomic_DNA"/>
</dbReference>
<comment type="caution">
    <text evidence="2">The sequence shown here is derived from an EMBL/GenBank/DDBJ whole genome shotgun (WGS) entry which is preliminary data.</text>
</comment>
<gene>
    <name evidence="2" type="ORF">CLI86_02910</name>
</gene>
<dbReference type="Gene3D" id="1.25.40.10">
    <property type="entry name" value="Tetratricopeptide repeat domain"/>
    <property type="match status" value="1"/>
</dbReference>
<evidence type="ECO:0000313" key="2">
    <source>
        <dbReference type="EMBL" id="PDP44617.1"/>
    </source>
</evidence>
<dbReference type="PANTHER" id="PTHR12558">
    <property type="entry name" value="CELL DIVISION CYCLE 16,23,27"/>
    <property type="match status" value="1"/>
</dbReference>
<protein>
    <recommendedName>
        <fullName evidence="4">Tetratricopeptide repeat protein</fullName>
    </recommendedName>
</protein>
<dbReference type="RefSeq" id="WP_014225957.1">
    <property type="nucleotide sequence ID" value="NZ_FMML01000082.1"/>
</dbReference>
<name>A0A2A6EAM5_TANFO</name>
<organism evidence="2 3">
    <name type="scientific">Tannerella forsythia</name>
    <name type="common">Bacteroides forsythus</name>
    <dbReference type="NCBI Taxonomy" id="28112"/>
    <lineage>
        <taxon>Bacteria</taxon>
        <taxon>Pseudomonadati</taxon>
        <taxon>Bacteroidota</taxon>
        <taxon>Bacteroidia</taxon>
        <taxon>Bacteroidales</taxon>
        <taxon>Tannerellaceae</taxon>
        <taxon>Tannerella</taxon>
    </lineage>
</organism>
<sequence length="369" mass="43545">MTLLERYKEMHEKGTEAYFDADEIIQLLEYFEDENDFDEFIRALELGLKLHPENIGIKIKECKAYIYREKYAEALERIKSIGDDDDPELLLLKMQCLYVMDLHHEADALLEQHPVDEELRMIYEDLTPLLSEVGKNEEASRLVKHAIQLFPDSIVLKEELCYHEEMTGNLQQALQICRELIDINPYNADYWYIQGRLLSNLGQYEEAIHSFDFALTCNEDDVEVRLLRAYCLFMNENYEKAIEAYLDLLSDKKDITDHIEPILAECYLKADDFKRAYTLFNKLLGKSEILSQVARYKTNHHISSQMDQRSDKVAEYIYKMFFAAQKMQENEQPPDTYFLHAQDIRLQKPFLLPPDELSAEFVKNKHHLN</sequence>
<dbReference type="Pfam" id="PF13432">
    <property type="entry name" value="TPR_16"/>
    <property type="match status" value="1"/>
</dbReference>
<proteinExistence type="predicted"/>
<dbReference type="Proteomes" id="UP000219259">
    <property type="component" value="Unassembled WGS sequence"/>
</dbReference>
<dbReference type="InterPro" id="IPR019734">
    <property type="entry name" value="TPR_rpt"/>
</dbReference>
<dbReference type="OrthoDB" id="9803982at2"/>
<dbReference type="AlphaFoldDB" id="A0A2A6EAM5"/>
<evidence type="ECO:0008006" key="4">
    <source>
        <dbReference type="Google" id="ProtNLM"/>
    </source>
</evidence>
<reference evidence="2 3" key="1">
    <citation type="submission" date="2017-09" db="EMBL/GenBank/DDBJ databases">
        <title>Phase variable restriction modification systems are present in the genome sequences of periodontal pathogens Prevotella intermedia, Tannerella forsythia and Porphyromonas gingivalis.</title>
        <authorList>
            <person name="Haigh R.D."/>
            <person name="Crawford L."/>
            <person name="Ralph J."/>
            <person name="Wanford J."/>
            <person name="Vartoukian S.R."/>
            <person name="Hijazib K."/>
            <person name="Wade W."/>
            <person name="Oggioni M.R."/>
        </authorList>
    </citation>
    <scope>NUCLEOTIDE SEQUENCE [LARGE SCALE GENOMIC DNA]</scope>
    <source>
        <strain evidence="2 3">WW11663</strain>
    </source>
</reference>